<feature type="non-terminal residue" evidence="2">
    <location>
        <position position="1"/>
    </location>
</feature>
<dbReference type="EMBL" id="KQ249856">
    <property type="protein sequence ID" value="KNC70949.1"/>
    <property type="molecule type" value="Genomic_DNA"/>
</dbReference>
<dbReference type="InterPro" id="IPR003673">
    <property type="entry name" value="CoA-Trfase_fam_III"/>
</dbReference>
<evidence type="ECO:0000313" key="2">
    <source>
        <dbReference type="EMBL" id="KNC70949.1"/>
    </source>
</evidence>
<dbReference type="GO" id="GO:0008206">
    <property type="term" value="P:bile acid metabolic process"/>
    <property type="evidence" value="ECO:0007669"/>
    <property type="project" value="TreeGrafter"/>
</dbReference>
<dbReference type="GeneID" id="25917021"/>
<dbReference type="OrthoDB" id="16747at2759"/>
<reference evidence="2 3" key="1">
    <citation type="submission" date="2011-02" db="EMBL/GenBank/DDBJ databases">
        <title>The Genome Sequence of Sphaeroforma arctica JP610.</title>
        <authorList>
            <consortium name="The Broad Institute Genome Sequencing Platform"/>
            <person name="Russ C."/>
            <person name="Cuomo C."/>
            <person name="Young S.K."/>
            <person name="Zeng Q."/>
            <person name="Gargeya S."/>
            <person name="Alvarado L."/>
            <person name="Berlin A."/>
            <person name="Chapman S.B."/>
            <person name="Chen Z."/>
            <person name="Freedman E."/>
            <person name="Gellesch M."/>
            <person name="Goldberg J."/>
            <person name="Griggs A."/>
            <person name="Gujja S."/>
            <person name="Heilman E."/>
            <person name="Heiman D."/>
            <person name="Howarth C."/>
            <person name="Mehta T."/>
            <person name="Neiman D."/>
            <person name="Pearson M."/>
            <person name="Roberts A."/>
            <person name="Saif S."/>
            <person name="Shea T."/>
            <person name="Shenoy N."/>
            <person name="Sisk P."/>
            <person name="Stolte C."/>
            <person name="Sykes S."/>
            <person name="White J."/>
            <person name="Yandava C."/>
            <person name="Burger G."/>
            <person name="Gray M.W."/>
            <person name="Holland P.W.H."/>
            <person name="King N."/>
            <person name="Lang F.B.F."/>
            <person name="Roger A.J."/>
            <person name="Ruiz-Trillo I."/>
            <person name="Haas B."/>
            <person name="Nusbaum C."/>
            <person name="Birren B."/>
        </authorList>
    </citation>
    <scope>NUCLEOTIDE SEQUENCE [LARGE SCALE GENOMIC DNA]</scope>
    <source>
        <strain evidence="2 3">JP610</strain>
    </source>
</reference>
<name>A0A0L0F2W0_9EUKA</name>
<keyword evidence="3" id="KW-1185">Reference proteome</keyword>
<dbReference type="PANTHER" id="PTHR48228:SF5">
    <property type="entry name" value="ALPHA-METHYLACYL-COA RACEMASE"/>
    <property type="match status" value="1"/>
</dbReference>
<accession>A0A0L0F2W0</accession>
<dbReference type="GO" id="GO:0008111">
    <property type="term" value="F:alpha-methylacyl-CoA racemase activity"/>
    <property type="evidence" value="ECO:0007669"/>
    <property type="project" value="TreeGrafter"/>
</dbReference>
<dbReference type="Gene3D" id="3.40.50.10540">
    <property type="entry name" value="Crotonobetainyl-coa:carnitine coa-transferase, domain 1"/>
    <property type="match status" value="1"/>
</dbReference>
<protein>
    <submittedName>
        <fullName evidence="2">Uncharacterized protein</fullName>
    </submittedName>
</protein>
<organism evidence="2 3">
    <name type="scientific">Sphaeroforma arctica JP610</name>
    <dbReference type="NCBI Taxonomy" id="667725"/>
    <lineage>
        <taxon>Eukaryota</taxon>
        <taxon>Ichthyosporea</taxon>
        <taxon>Ichthyophonida</taxon>
        <taxon>Sphaeroforma</taxon>
    </lineage>
</organism>
<dbReference type="RefSeq" id="XP_014144851.1">
    <property type="nucleotide sequence ID" value="XM_014289376.1"/>
</dbReference>
<dbReference type="SUPFAM" id="SSF89796">
    <property type="entry name" value="CoA-transferase family III (CaiB/BaiF)"/>
    <property type="match status" value="1"/>
</dbReference>
<sequence>GKKSVAMDLKNPLAVDAFKKLAEKCDVLIDPFRPGVLEKNGLGMSGRITPKQHTSR</sequence>
<proteinExistence type="inferred from homology"/>
<comment type="similarity">
    <text evidence="1">Belongs to the CoA-transferase III family.</text>
</comment>
<dbReference type="GO" id="GO:0005739">
    <property type="term" value="C:mitochondrion"/>
    <property type="evidence" value="ECO:0007669"/>
    <property type="project" value="TreeGrafter"/>
</dbReference>
<dbReference type="AlphaFoldDB" id="A0A0L0F2W0"/>
<evidence type="ECO:0000313" key="3">
    <source>
        <dbReference type="Proteomes" id="UP000054560"/>
    </source>
</evidence>
<evidence type="ECO:0000256" key="1">
    <source>
        <dbReference type="ARBA" id="ARBA00008383"/>
    </source>
</evidence>
<dbReference type="PANTHER" id="PTHR48228">
    <property type="entry name" value="SUCCINYL-COA--D-CITRAMALATE COA-TRANSFERASE"/>
    <property type="match status" value="1"/>
</dbReference>
<dbReference type="InterPro" id="IPR050509">
    <property type="entry name" value="CoA-transferase_III"/>
</dbReference>
<dbReference type="Pfam" id="PF02515">
    <property type="entry name" value="CoA_transf_3"/>
    <property type="match status" value="1"/>
</dbReference>
<dbReference type="STRING" id="667725.A0A0L0F2W0"/>
<dbReference type="Proteomes" id="UP000054560">
    <property type="component" value="Unassembled WGS sequence"/>
</dbReference>
<gene>
    <name evidence="2" type="ORF">SARC_16517</name>
</gene>
<dbReference type="InterPro" id="IPR023606">
    <property type="entry name" value="CoA-Trfase_III_dom_1_sf"/>
</dbReference>